<organism evidence="1 2">
    <name type="scientific">Veillonella criceti</name>
    <dbReference type="NCBI Taxonomy" id="103891"/>
    <lineage>
        <taxon>Bacteria</taxon>
        <taxon>Bacillati</taxon>
        <taxon>Bacillota</taxon>
        <taxon>Negativicutes</taxon>
        <taxon>Veillonellales</taxon>
        <taxon>Veillonellaceae</taxon>
        <taxon>Veillonella</taxon>
    </lineage>
</organism>
<evidence type="ECO:0000313" key="1">
    <source>
        <dbReference type="EMBL" id="SUP44318.1"/>
    </source>
</evidence>
<dbReference type="Proteomes" id="UP000255367">
    <property type="component" value="Unassembled WGS sequence"/>
</dbReference>
<evidence type="ECO:0000313" key="2">
    <source>
        <dbReference type="Proteomes" id="UP000255367"/>
    </source>
</evidence>
<gene>
    <name evidence="1" type="ORF">NCTC12020_01604</name>
</gene>
<reference evidence="1 2" key="1">
    <citation type="submission" date="2018-06" db="EMBL/GenBank/DDBJ databases">
        <authorList>
            <consortium name="Pathogen Informatics"/>
            <person name="Doyle S."/>
        </authorList>
    </citation>
    <scope>NUCLEOTIDE SEQUENCE [LARGE SCALE GENOMIC DNA]</scope>
    <source>
        <strain evidence="1 2">NCTC12020</strain>
    </source>
</reference>
<sequence>MNFKQNLASVLAGAYKLEYRWLHIKQGEIFIYKDVNDQAETPLALHFDPSFNQDVIALCKDTVGSISEPILINTILDAHCATEAHEIYYDETLYAQKAVAIRHKPNELTAICETGERYLLTLNGVVKTNPGDWVIRGVNGEEYPCDPEIFKMLYDVMEDTHK</sequence>
<dbReference type="RefSeq" id="WP_218564765.1">
    <property type="nucleotide sequence ID" value="NZ_UHIO01000001.1"/>
</dbReference>
<protein>
    <submittedName>
        <fullName evidence="1">Uncharacterized protein</fullName>
    </submittedName>
</protein>
<accession>A0A380NNQ9</accession>
<proteinExistence type="predicted"/>
<dbReference type="AlphaFoldDB" id="A0A380NNQ9"/>
<keyword evidence="2" id="KW-1185">Reference proteome</keyword>
<dbReference type="EMBL" id="UHIO01000001">
    <property type="protein sequence ID" value="SUP44318.1"/>
    <property type="molecule type" value="Genomic_DNA"/>
</dbReference>
<name>A0A380NNQ9_9FIRM</name>